<evidence type="ECO:0000256" key="1">
    <source>
        <dbReference type="ARBA" id="ARBA00004418"/>
    </source>
</evidence>
<protein>
    <recommendedName>
        <fullName evidence="11">Amine dehydrogenase</fullName>
    </recommendedName>
</protein>
<accession>A0A423PIM0</accession>
<reference evidence="9 10" key="1">
    <citation type="submission" date="2013-10" db="EMBL/GenBank/DDBJ databases">
        <title>Salinisphaera orenii MK-B5 Genome Sequencing.</title>
        <authorList>
            <person name="Lai Q."/>
            <person name="Li C."/>
            <person name="Shao Z."/>
        </authorList>
    </citation>
    <scope>NUCLEOTIDE SEQUENCE [LARGE SCALE GENOMIC DNA]</scope>
    <source>
        <strain evidence="9 10">MK-B5</strain>
    </source>
</reference>
<keyword evidence="4" id="KW-0732">Signal</keyword>
<dbReference type="AlphaFoldDB" id="A0A423PIM0"/>
<dbReference type="Proteomes" id="UP000283993">
    <property type="component" value="Unassembled WGS sequence"/>
</dbReference>
<keyword evidence="7" id="KW-0560">Oxidoreductase</keyword>
<dbReference type="Pfam" id="PF06433">
    <property type="entry name" value="Me-amine-dh_H"/>
    <property type="match status" value="1"/>
</dbReference>
<evidence type="ECO:0000256" key="3">
    <source>
        <dbReference type="ARBA" id="ARBA00022448"/>
    </source>
</evidence>
<dbReference type="InterPro" id="IPR011044">
    <property type="entry name" value="Quino_amine_DH_bsu"/>
</dbReference>
<keyword evidence="8" id="KW-1015">Disulfide bond</keyword>
<dbReference type="InterPro" id="IPR009451">
    <property type="entry name" value="Metamine_DH_Hvc"/>
</dbReference>
<dbReference type="Gene3D" id="2.130.10.10">
    <property type="entry name" value="YVTN repeat-like/Quinoprotein amine dehydrogenase"/>
    <property type="match status" value="1"/>
</dbReference>
<feature type="disulfide bond" evidence="8">
    <location>
        <begin position="168"/>
        <end position="184"/>
    </location>
</feature>
<proteinExistence type="inferred from homology"/>
<keyword evidence="6" id="KW-0249">Electron transport</keyword>
<name>A0A423PIM0_9GAMM</name>
<keyword evidence="10" id="KW-1185">Reference proteome</keyword>
<comment type="caution">
    <text evidence="9">The sequence shown here is derived from an EMBL/GenBank/DDBJ whole genome shotgun (WGS) entry which is preliminary data.</text>
</comment>
<keyword evidence="5" id="KW-0574">Periplasm</keyword>
<evidence type="ECO:0008006" key="11">
    <source>
        <dbReference type="Google" id="ProtNLM"/>
    </source>
</evidence>
<dbReference type="InterPro" id="IPR015943">
    <property type="entry name" value="WD40/YVTN_repeat-like_dom_sf"/>
</dbReference>
<evidence type="ECO:0000256" key="8">
    <source>
        <dbReference type="PIRSR" id="PIRSR609451-50"/>
    </source>
</evidence>
<comment type="subcellular location">
    <subcellularLocation>
        <location evidence="1">Periplasm</location>
    </subcellularLocation>
</comment>
<gene>
    <name evidence="9" type="ORF">SAOR_12215</name>
</gene>
<evidence type="ECO:0000256" key="6">
    <source>
        <dbReference type="ARBA" id="ARBA00022982"/>
    </source>
</evidence>
<evidence type="ECO:0000256" key="2">
    <source>
        <dbReference type="ARBA" id="ARBA00010548"/>
    </source>
</evidence>
<evidence type="ECO:0000256" key="5">
    <source>
        <dbReference type="ARBA" id="ARBA00022764"/>
    </source>
</evidence>
<dbReference type="GO" id="GO:0042597">
    <property type="term" value="C:periplasmic space"/>
    <property type="evidence" value="ECO:0007669"/>
    <property type="project" value="UniProtKB-SubCell"/>
</dbReference>
<evidence type="ECO:0000256" key="7">
    <source>
        <dbReference type="ARBA" id="ARBA00023002"/>
    </source>
</evidence>
<evidence type="ECO:0000313" key="10">
    <source>
        <dbReference type="Proteomes" id="UP000283993"/>
    </source>
</evidence>
<evidence type="ECO:0000313" key="9">
    <source>
        <dbReference type="EMBL" id="ROO25450.1"/>
    </source>
</evidence>
<organism evidence="9 10">
    <name type="scientific">Salinisphaera orenii MK-B5</name>
    <dbReference type="NCBI Taxonomy" id="856730"/>
    <lineage>
        <taxon>Bacteria</taxon>
        <taxon>Pseudomonadati</taxon>
        <taxon>Pseudomonadota</taxon>
        <taxon>Gammaproteobacteria</taxon>
        <taxon>Salinisphaerales</taxon>
        <taxon>Salinisphaeraceae</taxon>
        <taxon>Salinisphaera</taxon>
    </lineage>
</organism>
<dbReference type="GO" id="GO:0030058">
    <property type="term" value="F:aliphatic amine dehydrogenase activity"/>
    <property type="evidence" value="ECO:0007669"/>
    <property type="project" value="InterPro"/>
</dbReference>
<dbReference type="SUPFAM" id="SSF50969">
    <property type="entry name" value="YVTN repeat-like/Quinoprotein amine dehydrogenase"/>
    <property type="match status" value="1"/>
</dbReference>
<sequence>MLLGFTGAAALAADKADSFEPEQVTMESAIDPGANVLVNQASWDGASRIHVFNQDDLKYQGVLSMGLTSQFEISPDGSRVYTLSDYMERYTYGPVHSVVQIFDLETLTPVAEIEVPNKAVKAIGMNQLIEVSADGKRLYVQNATPGTSVTVVDLDSREVVSEVPTPGCYGIVPAASGHRFTTLCGGGTLQTFDVSGEEYAHTTSDKIFDVDEDALYVDAVRTKSDKLVFTSFNGNLYIVDDSGDTPVLERKLKVAEGLDGDWAPGGYGVTTYNAATDTVFMIMHDEAYEGSHKDGSDEIWAYSLADEAIVSRSAAPDLIAISVTQGETPVIYGSNEMEETVDVYRAEGDGFDFEKTASDDHVGWTTSLSVVASP</sequence>
<dbReference type="EMBL" id="AYKH01000034">
    <property type="protein sequence ID" value="ROO25450.1"/>
    <property type="molecule type" value="Genomic_DNA"/>
</dbReference>
<keyword evidence="3" id="KW-0813">Transport</keyword>
<evidence type="ECO:0000256" key="4">
    <source>
        <dbReference type="ARBA" id="ARBA00022729"/>
    </source>
</evidence>
<comment type="similarity">
    <text evidence="2">Belongs to the aromatic amine dehydrogenase heavy chain family.</text>
</comment>